<dbReference type="InterPro" id="IPR017850">
    <property type="entry name" value="Alkaline_phosphatase_core_sf"/>
</dbReference>
<dbReference type="InterPro" id="IPR002591">
    <property type="entry name" value="Phosphodiest/P_Trfase"/>
</dbReference>
<evidence type="ECO:0000313" key="1">
    <source>
        <dbReference type="EMBL" id="MCV7628227.1"/>
    </source>
</evidence>
<sequence length="393" mass="41722">MTGPALPAGVVPPDRALRSVLTSAAAALGVPGCENALAVPEGRRVVVALVDGLGRSLLKRFGGHAPTLRAAMADGGRVLEAAVPTTTAASLTSLGTGLDVGEHGVAGYDVLDPDRGVVINQLGGWDEATDPVGWQPKPTVFERAAAAGVDAVTVSLPAFERSALTRAGLRGGRFVAGRTLIARTQAAERVLKDARVPTLVYFYVNELDKAGHRDGVGSDRWLHALEEIDAAVRRLVDRVPAGTVVLVTGDHGMVDVPPSRRVDYAALDETGELADPALLEGIAHTAGEPRLVQLHFRSDAGPDVRARVRRAWAERCGTHAWVLTRDEAVDAGWFGTVVEDRVRARIGDLLVAVHGDLALYDGRRVPPHAFEMVGQHGAPTRAEREVPLLTWHR</sequence>
<accession>A0AAP3AFH4</accession>
<reference evidence="1" key="1">
    <citation type="submission" date="2023-06" db="EMBL/GenBank/DDBJ databases">
        <title>lsaBGC provides a comprehensive framework for evolutionary analysis of biosynthetic gene clusters within focal taxa.</title>
        <authorList>
            <person name="Salamzade R."/>
            <person name="Sandstrom S."/>
            <person name="Kalan L.R."/>
        </authorList>
    </citation>
    <scope>NUCLEOTIDE SEQUENCE</scope>
    <source>
        <strain evidence="1">P3-SID899</strain>
    </source>
</reference>
<name>A0AAP3AFH4_MICLU</name>
<dbReference type="GO" id="GO:0016787">
    <property type="term" value="F:hydrolase activity"/>
    <property type="evidence" value="ECO:0007669"/>
    <property type="project" value="UniProtKB-ARBA"/>
</dbReference>
<dbReference type="PANTHER" id="PTHR10151:SF120">
    <property type="entry name" value="BIS(5'-ADENOSYL)-TRIPHOSPHATASE"/>
    <property type="match status" value="1"/>
</dbReference>
<dbReference type="RefSeq" id="WP_065573146.1">
    <property type="nucleotide sequence ID" value="NZ_MAYP01000006.1"/>
</dbReference>
<organism evidence="1 2">
    <name type="scientific">Micrococcus luteus</name>
    <name type="common">Micrococcus lysodeikticus</name>
    <dbReference type="NCBI Taxonomy" id="1270"/>
    <lineage>
        <taxon>Bacteria</taxon>
        <taxon>Bacillati</taxon>
        <taxon>Actinomycetota</taxon>
        <taxon>Actinomycetes</taxon>
        <taxon>Micrococcales</taxon>
        <taxon>Micrococcaceae</taxon>
        <taxon>Micrococcus</taxon>
    </lineage>
</organism>
<dbReference type="EMBL" id="JALXKZ020000002">
    <property type="protein sequence ID" value="MCV7628227.1"/>
    <property type="molecule type" value="Genomic_DNA"/>
</dbReference>
<dbReference type="PANTHER" id="PTHR10151">
    <property type="entry name" value="ECTONUCLEOTIDE PYROPHOSPHATASE/PHOSPHODIESTERASE"/>
    <property type="match status" value="1"/>
</dbReference>
<gene>
    <name evidence="1" type="ORF">M3A82_002550</name>
</gene>
<proteinExistence type="predicted"/>
<dbReference type="SUPFAM" id="SSF53649">
    <property type="entry name" value="Alkaline phosphatase-like"/>
    <property type="match status" value="1"/>
</dbReference>
<dbReference type="Proteomes" id="UP001205867">
    <property type="component" value="Unassembled WGS sequence"/>
</dbReference>
<comment type="caution">
    <text evidence="1">The sequence shown here is derived from an EMBL/GenBank/DDBJ whole genome shotgun (WGS) entry which is preliminary data.</text>
</comment>
<protein>
    <submittedName>
        <fullName evidence="1">Alkaline phosphatase family protein</fullName>
    </submittedName>
</protein>
<dbReference type="Pfam" id="PF01663">
    <property type="entry name" value="Phosphodiest"/>
    <property type="match status" value="1"/>
</dbReference>
<dbReference type="AlphaFoldDB" id="A0AAP3AFH4"/>
<evidence type="ECO:0000313" key="2">
    <source>
        <dbReference type="Proteomes" id="UP001205867"/>
    </source>
</evidence>
<dbReference type="Gene3D" id="3.40.720.10">
    <property type="entry name" value="Alkaline Phosphatase, subunit A"/>
    <property type="match status" value="1"/>
</dbReference>